<proteinExistence type="predicted"/>
<dbReference type="EMBL" id="GGEC01078459">
    <property type="protein sequence ID" value="MBX58943.1"/>
    <property type="molecule type" value="Transcribed_RNA"/>
</dbReference>
<protein>
    <submittedName>
        <fullName evidence="1">Uncharacterized protein</fullName>
    </submittedName>
</protein>
<accession>A0A2P2PWC7</accession>
<organism evidence="1">
    <name type="scientific">Rhizophora mucronata</name>
    <name type="common">Asiatic mangrove</name>
    <dbReference type="NCBI Taxonomy" id="61149"/>
    <lineage>
        <taxon>Eukaryota</taxon>
        <taxon>Viridiplantae</taxon>
        <taxon>Streptophyta</taxon>
        <taxon>Embryophyta</taxon>
        <taxon>Tracheophyta</taxon>
        <taxon>Spermatophyta</taxon>
        <taxon>Magnoliopsida</taxon>
        <taxon>eudicotyledons</taxon>
        <taxon>Gunneridae</taxon>
        <taxon>Pentapetalae</taxon>
        <taxon>rosids</taxon>
        <taxon>fabids</taxon>
        <taxon>Malpighiales</taxon>
        <taxon>Rhizophoraceae</taxon>
        <taxon>Rhizophora</taxon>
    </lineage>
</organism>
<dbReference type="AlphaFoldDB" id="A0A2P2PWC7"/>
<reference evidence="1" key="1">
    <citation type="submission" date="2018-02" db="EMBL/GenBank/DDBJ databases">
        <title>Rhizophora mucronata_Transcriptome.</title>
        <authorList>
            <person name="Meera S.P."/>
            <person name="Sreeshan A."/>
            <person name="Augustine A."/>
        </authorList>
    </citation>
    <scope>NUCLEOTIDE SEQUENCE</scope>
    <source>
        <tissue evidence="1">Leaf</tissue>
    </source>
</reference>
<evidence type="ECO:0000313" key="1">
    <source>
        <dbReference type="EMBL" id="MBX58943.1"/>
    </source>
</evidence>
<sequence>MMSCGIAQNSRFLQLRMQYFVY</sequence>
<name>A0A2P2PWC7_RHIMU</name>